<evidence type="ECO:0000256" key="1">
    <source>
        <dbReference type="ARBA" id="ARBA00001947"/>
    </source>
</evidence>
<dbReference type="FunCoup" id="A0A1I2ABX6">
    <property type="interactions" value="434"/>
</dbReference>
<name>A0A1I2ABX6_9BACT</name>
<evidence type="ECO:0000256" key="2">
    <source>
        <dbReference type="ARBA" id="ARBA00022723"/>
    </source>
</evidence>
<dbReference type="CDD" id="cd06262">
    <property type="entry name" value="metallo-hydrolase-like_MBL-fold"/>
    <property type="match status" value="1"/>
</dbReference>
<dbReference type="STRING" id="385682.SAMN05444380_11113"/>
<dbReference type="EMBL" id="FONA01000011">
    <property type="protein sequence ID" value="SFE41058.1"/>
    <property type="molecule type" value="Genomic_DNA"/>
</dbReference>
<dbReference type="Gene3D" id="3.60.15.10">
    <property type="entry name" value="Ribonuclease Z/Hydroxyacylglutathione hydrolase-like"/>
    <property type="match status" value="1"/>
</dbReference>
<evidence type="ECO:0000313" key="6">
    <source>
        <dbReference type="EMBL" id="SFE41058.1"/>
    </source>
</evidence>
<dbReference type="InterPro" id="IPR051453">
    <property type="entry name" value="MBL_Glyoxalase_II"/>
</dbReference>
<dbReference type="RefSeq" id="WP_010526520.1">
    <property type="nucleotide sequence ID" value="NZ_AFSL01000010.1"/>
</dbReference>
<keyword evidence="2" id="KW-0479">Metal-binding</keyword>
<dbReference type="eggNOG" id="COG0491">
    <property type="taxonomic scope" value="Bacteria"/>
</dbReference>
<dbReference type="PANTHER" id="PTHR46233">
    <property type="entry name" value="HYDROXYACYLGLUTATHIONE HYDROLASE GLOC"/>
    <property type="match status" value="1"/>
</dbReference>
<keyword evidence="7" id="KW-1185">Reference proteome</keyword>
<dbReference type="GO" id="GO:0016787">
    <property type="term" value="F:hydrolase activity"/>
    <property type="evidence" value="ECO:0007669"/>
    <property type="project" value="UniProtKB-KW"/>
</dbReference>
<dbReference type="InParanoid" id="A0A1I2ABX6"/>
<dbReference type="InterPro" id="IPR036866">
    <property type="entry name" value="RibonucZ/Hydroxyglut_hydro"/>
</dbReference>
<protein>
    <submittedName>
        <fullName evidence="6">Glyoxylase, beta-lactamase superfamily II</fullName>
    </submittedName>
</protein>
<evidence type="ECO:0000313" key="7">
    <source>
        <dbReference type="Proteomes" id="UP000181976"/>
    </source>
</evidence>
<proteinExistence type="predicted"/>
<keyword evidence="4" id="KW-0862">Zinc</keyword>
<sequence length="213" mass="23706">MLKIECLVFNPFQENTYIVYTETGEGAIVDPGMLFDHERSRLEEKITELKVKPRLLLQTHLHVDHVLGIRFVSEKYGLQPMAHEGDTFLIDQTQSMAASFGMEVEENPPFPSVFLKHGDEVELGNAKFEVIHVPGHSPGGIAFYSAEDKVLLAGDILFKGSVGRSDLPGGDHQQLIDGIKSRLMILPDEVIVYPGHGPKTTIGDEKRTNPFLQ</sequence>
<dbReference type="SUPFAM" id="SSF56281">
    <property type="entry name" value="Metallo-hydrolase/oxidoreductase"/>
    <property type="match status" value="1"/>
</dbReference>
<dbReference type="Proteomes" id="UP000181976">
    <property type="component" value="Unassembled WGS sequence"/>
</dbReference>
<dbReference type="AlphaFoldDB" id="A0A1I2ABX6"/>
<evidence type="ECO:0000256" key="4">
    <source>
        <dbReference type="ARBA" id="ARBA00022833"/>
    </source>
</evidence>
<keyword evidence="3" id="KW-0378">Hydrolase</keyword>
<comment type="cofactor">
    <cofactor evidence="1">
        <name>Zn(2+)</name>
        <dbReference type="ChEBI" id="CHEBI:29105"/>
    </cofactor>
</comment>
<accession>A0A1I2ABX6</accession>
<gene>
    <name evidence="6" type="ORF">SAMN05444380_11113</name>
</gene>
<dbReference type="Pfam" id="PF00753">
    <property type="entry name" value="Lactamase_B"/>
    <property type="match status" value="1"/>
</dbReference>
<dbReference type="PANTHER" id="PTHR46233:SF3">
    <property type="entry name" value="HYDROXYACYLGLUTATHIONE HYDROLASE GLOC"/>
    <property type="match status" value="1"/>
</dbReference>
<dbReference type="GO" id="GO:0046872">
    <property type="term" value="F:metal ion binding"/>
    <property type="evidence" value="ECO:0007669"/>
    <property type="project" value="UniProtKB-KW"/>
</dbReference>
<dbReference type="OrthoDB" id="9802248at2"/>
<organism evidence="6 7">
    <name type="scientific">Thermophagus xiamenensis</name>
    <dbReference type="NCBI Taxonomy" id="385682"/>
    <lineage>
        <taxon>Bacteria</taxon>
        <taxon>Pseudomonadati</taxon>
        <taxon>Bacteroidota</taxon>
        <taxon>Bacteroidia</taxon>
        <taxon>Marinilabiliales</taxon>
        <taxon>Marinilabiliaceae</taxon>
        <taxon>Thermophagus</taxon>
    </lineage>
</organism>
<reference evidence="6 7" key="1">
    <citation type="submission" date="2016-10" db="EMBL/GenBank/DDBJ databases">
        <authorList>
            <person name="de Groot N.N."/>
        </authorList>
    </citation>
    <scope>NUCLEOTIDE SEQUENCE [LARGE SCALE GENOMIC DNA]</scope>
    <source>
        <strain evidence="6 7">DSM 19012</strain>
    </source>
</reference>
<evidence type="ECO:0000256" key="3">
    <source>
        <dbReference type="ARBA" id="ARBA00022801"/>
    </source>
</evidence>
<feature type="domain" description="Metallo-beta-lactamase" evidence="5">
    <location>
        <begin position="13"/>
        <end position="196"/>
    </location>
</feature>
<evidence type="ECO:0000259" key="5">
    <source>
        <dbReference type="SMART" id="SM00849"/>
    </source>
</evidence>
<dbReference type="InterPro" id="IPR001279">
    <property type="entry name" value="Metallo-B-lactamas"/>
</dbReference>
<dbReference type="SMART" id="SM00849">
    <property type="entry name" value="Lactamase_B"/>
    <property type="match status" value="1"/>
</dbReference>